<protein>
    <submittedName>
        <fullName evidence="2">Uncharacterized protein</fullName>
    </submittedName>
</protein>
<sequence length="504" mass="60225">MRTKKRREKKLALEVIESAISATQLFKRRSERGRSHIRKQSKVRTSKKQLLRCALVAFGMGMNRRTYDYSDYAKYYEDIKNECSEFEFKPHKYVKIFKIRLFAIELESFHEPLTSYTRVIAIEFKGVAQFAVFQKYSDDVKYDGKYQLMSFPQMLAERFLERLYTLTQKKWSAFCKIDNQVDFVQTMRMIASTEQLEFNYSFFEFKINISHKMVEINLPNWKSPDYMQNRIIKELRQAKVKENFNFILSLSDYPPTLYELLKMAKKLGEIELLEKDDKKRREIELLEKDDKKLGEMKKNHEMWLNSSESKIFFEIMKYLKQLQEPIQKIKINPENEFCVLAYFVEDLLAGLATENKIPNVESIEVAIGQFILTKQEFCTENSIENDDKKYFDENLVNFSKAINIEFSPRDELQQIVPEIVEEIKQMLQNDNWNYSHLNYIKIVEWDLLEFNLHKIGKDQKWEQIKQLRAKSQKAFSDWYSNNNAENKLNFEETMKNLIQILGAI</sequence>
<keyword evidence="1" id="KW-1185">Reference proteome</keyword>
<evidence type="ECO:0000313" key="1">
    <source>
        <dbReference type="Proteomes" id="UP000887572"/>
    </source>
</evidence>
<name>A0A914IFG4_GLORO</name>
<evidence type="ECO:0000313" key="2">
    <source>
        <dbReference type="WBParaSite" id="Gr19_v10_g9421.t1"/>
    </source>
</evidence>
<dbReference type="Proteomes" id="UP000887572">
    <property type="component" value="Unplaced"/>
</dbReference>
<proteinExistence type="predicted"/>
<organism evidence="1 2">
    <name type="scientific">Globodera rostochiensis</name>
    <name type="common">Golden nematode worm</name>
    <name type="synonym">Heterodera rostochiensis</name>
    <dbReference type="NCBI Taxonomy" id="31243"/>
    <lineage>
        <taxon>Eukaryota</taxon>
        <taxon>Metazoa</taxon>
        <taxon>Ecdysozoa</taxon>
        <taxon>Nematoda</taxon>
        <taxon>Chromadorea</taxon>
        <taxon>Rhabditida</taxon>
        <taxon>Tylenchina</taxon>
        <taxon>Tylenchomorpha</taxon>
        <taxon>Tylenchoidea</taxon>
        <taxon>Heteroderidae</taxon>
        <taxon>Heteroderinae</taxon>
        <taxon>Globodera</taxon>
    </lineage>
</organism>
<accession>A0A914IFG4</accession>
<dbReference type="WBParaSite" id="Gr19_v10_g9421.t1">
    <property type="protein sequence ID" value="Gr19_v10_g9421.t1"/>
    <property type="gene ID" value="Gr19_v10_g9421"/>
</dbReference>
<reference evidence="2" key="1">
    <citation type="submission" date="2022-11" db="UniProtKB">
        <authorList>
            <consortium name="WormBaseParasite"/>
        </authorList>
    </citation>
    <scope>IDENTIFICATION</scope>
</reference>
<dbReference type="AlphaFoldDB" id="A0A914IFG4"/>